<dbReference type="PANTHER" id="PTHR33705:SF2">
    <property type="entry name" value="PHOSPHOCARRIER PROTEIN NPR"/>
    <property type="match status" value="1"/>
</dbReference>
<evidence type="ECO:0000256" key="2">
    <source>
        <dbReference type="ARBA" id="ARBA00022490"/>
    </source>
</evidence>
<gene>
    <name evidence="5" type="primary">ptsH_1</name>
    <name evidence="5" type="ORF">RN50_01112</name>
</gene>
<keyword evidence="3" id="KW-0598">Phosphotransferase system</keyword>
<evidence type="ECO:0000313" key="5">
    <source>
        <dbReference type="EMBL" id="KJL23174.1"/>
    </source>
</evidence>
<evidence type="ECO:0000256" key="3">
    <source>
        <dbReference type="ARBA" id="ARBA00022683"/>
    </source>
</evidence>
<dbReference type="Proteomes" id="UP000033572">
    <property type="component" value="Unassembled WGS sequence"/>
</dbReference>
<accession>A0A0F0KRT6</accession>
<evidence type="ECO:0000313" key="6">
    <source>
        <dbReference type="Proteomes" id="UP000033572"/>
    </source>
</evidence>
<dbReference type="AlphaFoldDB" id="A0A0F0KRT6"/>
<comment type="subcellular location">
    <subcellularLocation>
        <location evidence="1">Cytoplasm</location>
    </subcellularLocation>
</comment>
<dbReference type="GO" id="GO:0016740">
    <property type="term" value="F:transferase activity"/>
    <property type="evidence" value="ECO:0007669"/>
    <property type="project" value="UniProtKB-KW"/>
</dbReference>
<dbReference type="NCBIfam" id="TIGR01003">
    <property type="entry name" value="PTS_HPr_family"/>
    <property type="match status" value="1"/>
</dbReference>
<keyword evidence="5" id="KW-0808">Transferase</keyword>
<protein>
    <submittedName>
        <fullName evidence="5">Phosphocarrier protein HPr</fullName>
        <ecNumber evidence="5">2.7.11.-</ecNumber>
    </submittedName>
</protein>
<proteinExistence type="predicted"/>
<dbReference type="PROSITE" id="PS51350">
    <property type="entry name" value="PTS_HPR_DOM"/>
    <property type="match status" value="1"/>
</dbReference>
<sequence length="87" mass="8873">MPRRHVVITAHNGVHARPVAELVRLVQAHPHAVTLRTSSGAVVDLSSVLALMDLALAPGDAVVLETAESAGADAVLGTLAAVLDPRG</sequence>
<dbReference type="Gene3D" id="3.30.1340.10">
    <property type="entry name" value="HPr-like"/>
    <property type="match status" value="1"/>
</dbReference>
<dbReference type="PANTHER" id="PTHR33705">
    <property type="entry name" value="PHOSPHOCARRIER PROTEIN HPR"/>
    <property type="match status" value="1"/>
</dbReference>
<dbReference type="GO" id="GO:0009401">
    <property type="term" value="P:phosphoenolpyruvate-dependent sugar phosphotransferase system"/>
    <property type="evidence" value="ECO:0007669"/>
    <property type="project" value="UniProtKB-KW"/>
</dbReference>
<dbReference type="Pfam" id="PF00381">
    <property type="entry name" value="PTS-HPr"/>
    <property type="match status" value="1"/>
</dbReference>
<reference evidence="5 6" key="1">
    <citation type="submission" date="2015-02" db="EMBL/GenBank/DDBJ databases">
        <title>Draft genome sequences of ten Microbacterium spp. with emphasis on heavy metal contaminated environments.</title>
        <authorList>
            <person name="Corretto E."/>
        </authorList>
    </citation>
    <scope>NUCLEOTIDE SEQUENCE [LARGE SCALE GENOMIC DNA]</scope>
    <source>
        <strain evidence="5 6">DSM 12966</strain>
    </source>
</reference>
<dbReference type="InterPro" id="IPR050399">
    <property type="entry name" value="HPr"/>
</dbReference>
<dbReference type="KEGG" id="mfol:DXT68_11395"/>
<organism evidence="5 6">
    <name type="scientific">Microbacterium foliorum</name>
    <dbReference type="NCBI Taxonomy" id="104336"/>
    <lineage>
        <taxon>Bacteria</taxon>
        <taxon>Bacillati</taxon>
        <taxon>Actinomycetota</taxon>
        <taxon>Actinomycetes</taxon>
        <taxon>Micrococcales</taxon>
        <taxon>Microbacteriaceae</taxon>
        <taxon>Microbacterium</taxon>
    </lineage>
</organism>
<dbReference type="InterPro" id="IPR000032">
    <property type="entry name" value="HPr-like"/>
</dbReference>
<dbReference type="EMBL" id="JYIU01000036">
    <property type="protein sequence ID" value="KJL23174.1"/>
    <property type="molecule type" value="Genomic_DNA"/>
</dbReference>
<feature type="domain" description="HPr" evidence="4">
    <location>
        <begin position="1"/>
        <end position="87"/>
    </location>
</feature>
<dbReference type="RefSeq" id="WP_045253509.1">
    <property type="nucleotide sequence ID" value="NZ_CP031425.1"/>
</dbReference>
<evidence type="ECO:0000256" key="1">
    <source>
        <dbReference type="ARBA" id="ARBA00004496"/>
    </source>
</evidence>
<dbReference type="GO" id="GO:0005737">
    <property type="term" value="C:cytoplasm"/>
    <property type="evidence" value="ECO:0007669"/>
    <property type="project" value="UniProtKB-SubCell"/>
</dbReference>
<dbReference type="InterPro" id="IPR035895">
    <property type="entry name" value="HPr-like_sf"/>
</dbReference>
<name>A0A0F0KRT6_9MICO</name>
<comment type="caution">
    <text evidence="5">The sequence shown here is derived from an EMBL/GenBank/DDBJ whole genome shotgun (WGS) entry which is preliminary data.</text>
</comment>
<dbReference type="PATRIC" id="fig|104336.4.peg.1141"/>
<dbReference type="GeneID" id="94444999"/>
<evidence type="ECO:0000259" key="4">
    <source>
        <dbReference type="PROSITE" id="PS51350"/>
    </source>
</evidence>
<dbReference type="EC" id="2.7.11.-" evidence="5"/>
<keyword evidence="6" id="KW-1185">Reference proteome</keyword>
<keyword evidence="2" id="KW-0963">Cytoplasm</keyword>
<dbReference type="SUPFAM" id="SSF55594">
    <property type="entry name" value="HPr-like"/>
    <property type="match status" value="1"/>
</dbReference>